<feature type="chain" id="PRO_5017953317" evidence="2">
    <location>
        <begin position="25"/>
        <end position="211"/>
    </location>
</feature>
<dbReference type="KEGG" id="amah:DLM_2834"/>
<evidence type="ECO:0000313" key="3">
    <source>
        <dbReference type="EMBL" id="BBF86435.1"/>
    </source>
</evidence>
<accession>A0A3G9GG39</accession>
<dbReference type="InterPro" id="IPR038706">
    <property type="entry name" value="Type_VI_SciN-like_sf"/>
</dbReference>
<reference evidence="4" key="3">
    <citation type="journal article" date="2017" name="Plant Physiol. Biochem.">
        <title>Differential oxidative and antioxidative response of duckweed Lemna minor toward plant growth promoting/inhibiting bacteria.</title>
        <authorList>
            <person name="Ishizawa H."/>
            <person name="Kuroda M."/>
            <person name="Morikawa M."/>
            <person name="Ike M."/>
        </authorList>
    </citation>
    <scope>NUCLEOTIDE SEQUENCE [LARGE SCALE GENOMIC DNA]</scope>
    <source>
        <strain evidence="4">H3</strain>
    </source>
</reference>
<evidence type="ECO:0000256" key="2">
    <source>
        <dbReference type="SAM" id="SignalP"/>
    </source>
</evidence>
<dbReference type="Proteomes" id="UP000198290">
    <property type="component" value="Chromosome"/>
</dbReference>
<evidence type="ECO:0000313" key="4">
    <source>
        <dbReference type="Proteomes" id="UP000198290"/>
    </source>
</evidence>
<proteinExistence type="predicted"/>
<dbReference type="InterPro" id="IPR017734">
    <property type="entry name" value="T6SS_SciN"/>
</dbReference>
<evidence type="ECO:0000256" key="1">
    <source>
        <dbReference type="SAM" id="MobiDB-lite"/>
    </source>
</evidence>
<dbReference type="Gene3D" id="2.60.40.4150">
    <property type="entry name" value="Type VI secretion system, lipoprotein SciN"/>
    <property type="match status" value="1"/>
</dbReference>
<keyword evidence="2" id="KW-0732">Signal</keyword>
<feature type="compositionally biased region" description="Pro residues" evidence="1">
    <location>
        <begin position="171"/>
        <end position="183"/>
    </location>
</feature>
<reference evidence="3 4" key="2">
    <citation type="journal article" date="2017" name="Genome Announc.">
        <title>Draft genome sequence of Aquitalea magnusonii strain H3, a plant growth-promoting bacterium of duckweed Lemna minor.</title>
        <authorList>
            <person name="Ishizawa H."/>
            <person name="Kuroda M."/>
            <person name="Ike M."/>
        </authorList>
    </citation>
    <scope>NUCLEOTIDE SEQUENCE [LARGE SCALE GENOMIC DNA]</scope>
    <source>
        <strain evidence="3 4">H3</strain>
    </source>
</reference>
<organism evidence="3 4">
    <name type="scientific">Aquitalea magnusonii</name>
    <dbReference type="NCBI Taxonomy" id="332411"/>
    <lineage>
        <taxon>Bacteria</taxon>
        <taxon>Pseudomonadati</taxon>
        <taxon>Pseudomonadota</taxon>
        <taxon>Betaproteobacteria</taxon>
        <taxon>Neisseriales</taxon>
        <taxon>Chromobacteriaceae</taxon>
        <taxon>Aquitalea</taxon>
    </lineage>
</organism>
<keyword evidence="3" id="KW-0449">Lipoprotein</keyword>
<dbReference type="PANTHER" id="PTHR37625:SF4">
    <property type="entry name" value="OUTER MEMBRANE LIPOPROTEIN"/>
    <property type="match status" value="1"/>
</dbReference>
<sequence length="211" mass="22694">MRLRFTPMLCVLLSLGLSGCGAWQALKNGSQQLVSAVFYPKLTTLKLDLTARDALNPDERGHALAVVVRVYQLRDGKAFAQASYAQLLSQDRDTLGEEMLARHDLVLRPGTSISLNSPVEPNTSQIAIVALFRQPAPPAIWRVSMPVETLDNQKAARLELLDNQIRITQLPHPPDPPAAPQPQTPATVPASQPKASAAATSVPAPAVRSGT</sequence>
<reference evidence="4" key="1">
    <citation type="journal article" date="2017" name="Biotechnol. Biofuels">
        <title>Evaluation of environmental bacterial communities as a factor affecting the growth of duckweed Lemna minor.</title>
        <authorList>
            <person name="Ishizawa H."/>
            <person name="Kuroda M."/>
            <person name="Morikawa M."/>
            <person name="Ike M."/>
        </authorList>
    </citation>
    <scope>NUCLEOTIDE SEQUENCE [LARGE SCALE GENOMIC DNA]</scope>
    <source>
        <strain evidence="4">H3</strain>
    </source>
</reference>
<dbReference type="RefSeq" id="WP_167467119.1">
    <property type="nucleotide sequence ID" value="NZ_AP018823.1"/>
</dbReference>
<dbReference type="PANTHER" id="PTHR37625">
    <property type="entry name" value="OUTER MEMBRANE LIPOPROTEIN-RELATED"/>
    <property type="match status" value="1"/>
</dbReference>
<keyword evidence="4" id="KW-1185">Reference proteome</keyword>
<gene>
    <name evidence="3" type="ORF">DLM_2834</name>
</gene>
<dbReference type="EMBL" id="AP018823">
    <property type="protein sequence ID" value="BBF86435.1"/>
    <property type="molecule type" value="Genomic_DNA"/>
</dbReference>
<name>A0A3G9GG39_9NEIS</name>
<dbReference type="AlphaFoldDB" id="A0A3G9GG39"/>
<feature type="region of interest" description="Disordered" evidence="1">
    <location>
        <begin position="168"/>
        <end position="211"/>
    </location>
</feature>
<dbReference type="Pfam" id="PF12790">
    <property type="entry name" value="T6SS-SciN"/>
    <property type="match status" value="1"/>
</dbReference>
<dbReference type="NCBIfam" id="TIGR03352">
    <property type="entry name" value="VI_chp_3"/>
    <property type="match status" value="1"/>
</dbReference>
<feature type="compositionally biased region" description="Low complexity" evidence="1">
    <location>
        <begin position="184"/>
        <end position="211"/>
    </location>
</feature>
<feature type="signal peptide" evidence="2">
    <location>
        <begin position="1"/>
        <end position="24"/>
    </location>
</feature>
<protein>
    <submittedName>
        <fullName evidence="3">Type VI secretion lipoprotein VasD</fullName>
    </submittedName>
</protein>
<dbReference type="PROSITE" id="PS51257">
    <property type="entry name" value="PROKAR_LIPOPROTEIN"/>
    <property type="match status" value="1"/>
</dbReference>